<evidence type="ECO:0000313" key="4">
    <source>
        <dbReference type="EMBL" id="CAG8223723.1"/>
    </source>
</evidence>
<dbReference type="PANTHER" id="PTHR10696">
    <property type="entry name" value="GAMMA-BUTYROBETAINE HYDROXYLASE-RELATED"/>
    <property type="match status" value="1"/>
</dbReference>
<reference evidence="4" key="1">
    <citation type="submission" date="2021-07" db="EMBL/GenBank/DDBJ databases">
        <authorList>
            <person name="Branca A.L. A."/>
        </authorList>
    </citation>
    <scope>NUCLEOTIDE SEQUENCE</scope>
</reference>
<keyword evidence="5" id="KW-1185">Reference proteome</keyword>
<evidence type="ECO:0000259" key="3">
    <source>
        <dbReference type="Pfam" id="PF02668"/>
    </source>
</evidence>
<gene>
    <name evidence="4" type="ORF">PSALAMII_LOCUS114</name>
</gene>
<evidence type="ECO:0000256" key="2">
    <source>
        <dbReference type="ARBA" id="ARBA00023194"/>
    </source>
</evidence>
<organism evidence="4 5">
    <name type="scientific">Penicillium salamii</name>
    <dbReference type="NCBI Taxonomy" id="1612424"/>
    <lineage>
        <taxon>Eukaryota</taxon>
        <taxon>Fungi</taxon>
        <taxon>Dikarya</taxon>
        <taxon>Ascomycota</taxon>
        <taxon>Pezizomycotina</taxon>
        <taxon>Eurotiomycetes</taxon>
        <taxon>Eurotiomycetidae</taxon>
        <taxon>Eurotiales</taxon>
        <taxon>Aspergillaceae</taxon>
        <taxon>Penicillium</taxon>
    </lineage>
</organism>
<dbReference type="Proteomes" id="UP001152649">
    <property type="component" value="Unassembled WGS sequence"/>
</dbReference>
<dbReference type="GO" id="GO:0016491">
    <property type="term" value="F:oxidoreductase activity"/>
    <property type="evidence" value="ECO:0007669"/>
    <property type="project" value="UniProtKB-KW"/>
</dbReference>
<dbReference type="EMBL" id="CAJVPG010000009">
    <property type="protein sequence ID" value="CAG8223723.1"/>
    <property type="molecule type" value="Genomic_DNA"/>
</dbReference>
<feature type="domain" description="TauD/TfdA-like" evidence="3">
    <location>
        <begin position="93"/>
        <end position="370"/>
    </location>
</feature>
<dbReference type="AlphaFoldDB" id="A0A9W4I512"/>
<protein>
    <recommendedName>
        <fullName evidence="3">TauD/TfdA-like domain-containing protein</fullName>
    </recommendedName>
</protein>
<dbReference type="OrthoDB" id="272271at2759"/>
<keyword evidence="2" id="KW-0045">Antibiotic biosynthesis</keyword>
<dbReference type="InterPro" id="IPR003819">
    <property type="entry name" value="TauD/TfdA-like"/>
</dbReference>
<comment type="caution">
    <text evidence="4">The sequence shown here is derived from an EMBL/GenBank/DDBJ whole genome shotgun (WGS) entry which is preliminary data.</text>
</comment>
<dbReference type="Gene3D" id="3.60.130.10">
    <property type="entry name" value="Clavaminate synthase-like"/>
    <property type="match status" value="1"/>
</dbReference>
<dbReference type="GO" id="GO:0017000">
    <property type="term" value="P:antibiotic biosynthetic process"/>
    <property type="evidence" value="ECO:0007669"/>
    <property type="project" value="UniProtKB-KW"/>
</dbReference>
<dbReference type="Pfam" id="PF02668">
    <property type="entry name" value="TauD"/>
    <property type="match status" value="1"/>
</dbReference>
<sequence length="409" mass="46072">MAPGILETADVPQQLESSIKLSVFPDGLKTSGQHPPVYSQVRPYEDFPVIHTGPTVWKAEDYRENPELWTHRFSPEEIEEISSASDEFIQKGTPLTGISKTNFLLPLLSKRLEELRKDLIDGKGFFLFRGLPVREWNLQKCATAYMGLGTYLGYFVSQNGRGHVLGHVKDLGEDPTKTDRVRIYRTNARQYFHTDGADIVGLLCIAKSLSGGESDIASTHHVFNVLQERHPDVAKTLCEPNWYFDRKGEVSEGEEHWIKGSIFYLEHDEASSEPRVYAKFDPMNVTSLARFNSGPDARIPPLSDEQKHALDVFEKTCAELSLHMILAPGDIQFLSNAQVFHARTAYTDHPPGAVDEDGHPARRRHLMRLWLAAPESEGGWRLPYHDTLEKKRGGIQVNDTSPVCPLDAE</sequence>
<dbReference type="SUPFAM" id="SSF51197">
    <property type="entry name" value="Clavaminate synthase-like"/>
    <property type="match status" value="1"/>
</dbReference>
<dbReference type="PANTHER" id="PTHR10696:SF56">
    <property type="entry name" value="TAUD_TFDA-LIKE DOMAIN-CONTAINING PROTEIN"/>
    <property type="match status" value="1"/>
</dbReference>
<accession>A0A9W4I512</accession>
<keyword evidence="1" id="KW-0560">Oxidoreductase</keyword>
<dbReference type="InterPro" id="IPR050411">
    <property type="entry name" value="AlphaKG_dependent_hydroxylases"/>
</dbReference>
<proteinExistence type="predicted"/>
<evidence type="ECO:0000256" key="1">
    <source>
        <dbReference type="ARBA" id="ARBA00023002"/>
    </source>
</evidence>
<dbReference type="InterPro" id="IPR042098">
    <property type="entry name" value="TauD-like_sf"/>
</dbReference>
<evidence type="ECO:0000313" key="5">
    <source>
        <dbReference type="Proteomes" id="UP001152649"/>
    </source>
</evidence>
<name>A0A9W4I512_9EURO</name>